<reference evidence="10" key="1">
    <citation type="submission" date="2022-12" db="EMBL/GenBank/DDBJ databases">
        <title>Chromosome-level genome assembly of the bean flower thrips Megalurothrips usitatus.</title>
        <authorList>
            <person name="Ma L."/>
            <person name="Liu Q."/>
            <person name="Li H."/>
            <person name="Cai W."/>
        </authorList>
    </citation>
    <scope>NUCLEOTIDE SEQUENCE</scope>
    <source>
        <strain evidence="10">Cailab_2022a</strain>
    </source>
</reference>
<evidence type="ECO:0000256" key="5">
    <source>
        <dbReference type="ARBA" id="ARBA00023242"/>
    </source>
</evidence>
<dbReference type="GO" id="GO:0005634">
    <property type="term" value="C:nucleus"/>
    <property type="evidence" value="ECO:0007669"/>
    <property type="project" value="UniProtKB-SubCell"/>
</dbReference>
<comment type="function">
    <text evidence="6">Involved in development during embryogenesis.</text>
</comment>
<evidence type="ECO:0000256" key="3">
    <source>
        <dbReference type="ARBA" id="ARBA00023125"/>
    </source>
</evidence>
<dbReference type="PRINTS" id="PR00053">
    <property type="entry name" value="FORKHEAD"/>
</dbReference>
<feature type="compositionally biased region" description="Pro residues" evidence="8">
    <location>
        <begin position="197"/>
        <end position="211"/>
    </location>
</feature>
<dbReference type="GO" id="GO:0009653">
    <property type="term" value="P:anatomical structure morphogenesis"/>
    <property type="evidence" value="ECO:0007669"/>
    <property type="project" value="TreeGrafter"/>
</dbReference>
<dbReference type="EMBL" id="JAPTSV010000007">
    <property type="protein sequence ID" value="KAJ1525638.1"/>
    <property type="molecule type" value="Genomic_DNA"/>
</dbReference>
<dbReference type="Pfam" id="PF00250">
    <property type="entry name" value="Forkhead"/>
    <property type="match status" value="1"/>
</dbReference>
<dbReference type="InterPro" id="IPR018122">
    <property type="entry name" value="TF_fork_head_CS_1"/>
</dbReference>
<dbReference type="InterPro" id="IPR036390">
    <property type="entry name" value="WH_DNA-bd_sf"/>
</dbReference>
<evidence type="ECO:0000256" key="2">
    <source>
        <dbReference type="ARBA" id="ARBA00023015"/>
    </source>
</evidence>
<keyword evidence="4" id="KW-0804">Transcription</keyword>
<protein>
    <recommendedName>
        <fullName evidence="9">Fork-head domain-containing protein</fullName>
    </recommendedName>
</protein>
<feature type="domain" description="Fork-head" evidence="9">
    <location>
        <begin position="13"/>
        <end position="107"/>
    </location>
</feature>
<dbReference type="InterPro" id="IPR030456">
    <property type="entry name" value="TF_fork_head_CS_2"/>
</dbReference>
<evidence type="ECO:0000256" key="4">
    <source>
        <dbReference type="ARBA" id="ARBA00023163"/>
    </source>
</evidence>
<dbReference type="InterPro" id="IPR001766">
    <property type="entry name" value="Fork_head_dom"/>
</dbReference>
<evidence type="ECO:0000313" key="10">
    <source>
        <dbReference type="EMBL" id="KAJ1525638.1"/>
    </source>
</evidence>
<dbReference type="PROSITE" id="PS50039">
    <property type="entry name" value="FORK_HEAD_3"/>
    <property type="match status" value="1"/>
</dbReference>
<dbReference type="SMART" id="SM00339">
    <property type="entry name" value="FH"/>
    <property type="match status" value="1"/>
</dbReference>
<dbReference type="SUPFAM" id="SSF46785">
    <property type="entry name" value="Winged helix' DNA-binding domain"/>
    <property type="match status" value="1"/>
</dbReference>
<evidence type="ECO:0000256" key="6">
    <source>
        <dbReference type="ARBA" id="ARBA00060234"/>
    </source>
</evidence>
<proteinExistence type="predicted"/>
<organism evidence="10 11">
    <name type="scientific">Megalurothrips usitatus</name>
    <name type="common">bean blossom thrips</name>
    <dbReference type="NCBI Taxonomy" id="439358"/>
    <lineage>
        <taxon>Eukaryota</taxon>
        <taxon>Metazoa</taxon>
        <taxon>Ecdysozoa</taxon>
        <taxon>Arthropoda</taxon>
        <taxon>Hexapoda</taxon>
        <taxon>Insecta</taxon>
        <taxon>Pterygota</taxon>
        <taxon>Neoptera</taxon>
        <taxon>Paraneoptera</taxon>
        <taxon>Thysanoptera</taxon>
        <taxon>Terebrantia</taxon>
        <taxon>Thripoidea</taxon>
        <taxon>Thripidae</taxon>
        <taxon>Megalurothrips</taxon>
    </lineage>
</organism>
<accession>A0AAV7XLX6</accession>
<dbReference type="PANTHER" id="PTHR11829:SF377">
    <property type="entry name" value="FORK HEAD DOMAIN-CONTAINING PROTEIN FD4-RELATED"/>
    <property type="match status" value="1"/>
</dbReference>
<gene>
    <name evidence="10" type="ORF">ONE63_008856</name>
</gene>
<evidence type="ECO:0000259" key="9">
    <source>
        <dbReference type="PROSITE" id="PS50039"/>
    </source>
</evidence>
<keyword evidence="2" id="KW-0805">Transcription regulation</keyword>
<dbReference type="InterPro" id="IPR050211">
    <property type="entry name" value="FOX_domain-containing"/>
</dbReference>
<dbReference type="PROSITE" id="PS00658">
    <property type="entry name" value="FORK_HEAD_2"/>
    <property type="match status" value="1"/>
</dbReference>
<dbReference type="GO" id="GO:0000981">
    <property type="term" value="F:DNA-binding transcription factor activity, RNA polymerase II-specific"/>
    <property type="evidence" value="ECO:0007669"/>
    <property type="project" value="TreeGrafter"/>
</dbReference>
<dbReference type="AlphaFoldDB" id="A0AAV7XLX6"/>
<feature type="compositionally biased region" description="Low complexity" evidence="8">
    <location>
        <begin position="259"/>
        <end position="272"/>
    </location>
</feature>
<keyword evidence="3 7" id="KW-0238">DNA-binding</keyword>
<dbReference type="FunFam" id="1.10.10.10:FF:000082">
    <property type="entry name" value="forkhead box protein B2"/>
    <property type="match status" value="1"/>
</dbReference>
<sequence length="575" mass="62449">MPRPSRDSYGDQKPPYSYISLTAMAIWSSPDKMLPLSEIYRFITTRFPYYRRNTQRWQNSLRHNLSFNDCFIKVPRRPDRPGKGAYWTLHPKALDMFENGSFLRRRKRFKLPKVDKEALERELAALQHQAPGLPGLPGPSPVHAPTPLPADGLLAGPPAGGQPPRQPAAAAAVRAQEELVQHRPHHRRGREDAVDAPPLPRPSVPGGPGAPPGALLRGAAAAAAALPLGALPRRRLPAVPGTPRGGGHLRGRAGHRRPAAAAAPLLRQGAPHQAPPAAAPGLLRPPRRPARTAPPLGAPRPGDPRRQPAGLPRRRGGRVLGAGPGVRAAVGEPTRPADLPALLFPGVSDTEWPHGRRAEFMTSERFPSSAIIAAVECSPECISVLPSRINPSPRQYKIKIVIFFLKRELSGWGRESVLDTHHGRAITASPRANMASSRPPILSCPCHGRWRHFSAHKFTLPSRTAAVADGVRSRCRPRRRPSPPPPGGAPHGRCRRTERWCVCSPSPEATLEKYTGWAHLGGASGSIPPYCGAAPRFEREGEGRTARLHFRRRPVRGNGCLRLAADQISRNGCPP</sequence>
<feature type="compositionally biased region" description="Pro residues" evidence="8">
    <location>
        <begin position="134"/>
        <end position="148"/>
    </location>
</feature>
<dbReference type="GO" id="GO:0030154">
    <property type="term" value="P:cell differentiation"/>
    <property type="evidence" value="ECO:0007669"/>
    <property type="project" value="TreeGrafter"/>
</dbReference>
<comment type="caution">
    <text evidence="10">The sequence shown here is derived from an EMBL/GenBank/DDBJ whole genome shotgun (WGS) entry which is preliminary data.</text>
</comment>
<keyword evidence="5 7" id="KW-0539">Nucleus</keyword>
<evidence type="ECO:0000256" key="1">
    <source>
        <dbReference type="ARBA" id="ARBA00004123"/>
    </source>
</evidence>
<dbReference type="PANTHER" id="PTHR11829">
    <property type="entry name" value="FORKHEAD BOX PROTEIN"/>
    <property type="match status" value="1"/>
</dbReference>
<name>A0AAV7XLX6_9NEOP</name>
<feature type="region of interest" description="Disordered" evidence="8">
    <location>
        <begin position="234"/>
        <end position="333"/>
    </location>
</feature>
<evidence type="ECO:0000256" key="8">
    <source>
        <dbReference type="SAM" id="MobiDB-lite"/>
    </source>
</evidence>
<keyword evidence="11" id="KW-1185">Reference proteome</keyword>
<feature type="compositionally biased region" description="Basic residues" evidence="8">
    <location>
        <begin position="247"/>
        <end position="258"/>
    </location>
</feature>
<comment type="subcellular location">
    <subcellularLocation>
        <location evidence="1 7">Nucleus</location>
    </subcellularLocation>
</comment>
<feature type="region of interest" description="Disordered" evidence="8">
    <location>
        <begin position="472"/>
        <end position="494"/>
    </location>
</feature>
<dbReference type="GO" id="GO:0000978">
    <property type="term" value="F:RNA polymerase II cis-regulatory region sequence-specific DNA binding"/>
    <property type="evidence" value="ECO:0007669"/>
    <property type="project" value="TreeGrafter"/>
</dbReference>
<dbReference type="Proteomes" id="UP001075354">
    <property type="component" value="Chromosome 7"/>
</dbReference>
<dbReference type="PROSITE" id="PS00657">
    <property type="entry name" value="FORK_HEAD_1"/>
    <property type="match status" value="1"/>
</dbReference>
<evidence type="ECO:0000256" key="7">
    <source>
        <dbReference type="PROSITE-ProRule" id="PRU00089"/>
    </source>
</evidence>
<feature type="region of interest" description="Disordered" evidence="8">
    <location>
        <begin position="130"/>
        <end position="215"/>
    </location>
</feature>
<dbReference type="Gene3D" id="1.10.10.10">
    <property type="entry name" value="Winged helix-like DNA-binding domain superfamily/Winged helix DNA-binding domain"/>
    <property type="match status" value="1"/>
</dbReference>
<feature type="DNA-binding region" description="Fork-head" evidence="7">
    <location>
        <begin position="13"/>
        <end position="107"/>
    </location>
</feature>
<evidence type="ECO:0000313" key="11">
    <source>
        <dbReference type="Proteomes" id="UP001075354"/>
    </source>
</evidence>
<dbReference type="InterPro" id="IPR036388">
    <property type="entry name" value="WH-like_DNA-bd_sf"/>
</dbReference>